<comment type="similarity">
    <text evidence="1">Belongs to the 'phage' integrase family.</text>
</comment>
<organism evidence="5">
    <name type="scientific">uncultured spirochete</name>
    <dbReference type="NCBI Taxonomy" id="156406"/>
    <lineage>
        <taxon>Bacteria</taxon>
        <taxon>Pseudomonadati</taxon>
        <taxon>Spirochaetota</taxon>
        <taxon>Spirochaetia</taxon>
        <taxon>Spirochaetales</taxon>
        <taxon>environmental samples</taxon>
    </lineage>
</organism>
<dbReference type="InterPro" id="IPR010998">
    <property type="entry name" value="Integrase_recombinase_N"/>
</dbReference>
<proteinExistence type="inferred from homology"/>
<dbReference type="InterPro" id="IPR011010">
    <property type="entry name" value="DNA_brk_join_enz"/>
</dbReference>
<evidence type="ECO:0000256" key="3">
    <source>
        <dbReference type="ARBA" id="ARBA00023172"/>
    </source>
</evidence>
<keyword evidence="3" id="KW-0233">DNA recombination</keyword>
<keyword evidence="2" id="KW-0238">DNA-binding</keyword>
<reference evidence="5" key="1">
    <citation type="submission" date="2017-02" db="EMBL/GenBank/DDBJ databases">
        <authorList>
            <person name="Regsiter A."/>
            <person name="William W."/>
        </authorList>
    </citation>
    <scope>NUCLEOTIDE SEQUENCE</scope>
    <source>
        <strain evidence="5">Bib</strain>
    </source>
</reference>
<feature type="domain" description="Tyr recombinase" evidence="4">
    <location>
        <begin position="204"/>
        <end position="421"/>
    </location>
</feature>
<dbReference type="GO" id="GO:0003677">
    <property type="term" value="F:DNA binding"/>
    <property type="evidence" value="ECO:0007669"/>
    <property type="project" value="UniProtKB-KW"/>
</dbReference>
<dbReference type="EMBL" id="FWDM01000036">
    <property type="protein sequence ID" value="SLM15317.1"/>
    <property type="molecule type" value="Genomic_DNA"/>
</dbReference>
<sequence length="431" mass="49670">MGTKYHLFRRNLINSKGKKYTVWYYWYKENGKQIRKPCGRGCRLKRDAEEFIAKLEAQESTSAPSIHVLKSKNSNFASATYRTFQDLAAEMFLPDSLHLKRQTLADGIAIKETTRLAHRGRLENYLIPKWGRSPFARFEDEGFAYDFQDWLVGLRKAGKDEPISNSLRNNILETMSICLREAKRKRLIKTVPDMGTIRFIRHSRRQNTLSLEEIYRLFPEDPAALDAVWRRKDSRDYPGIGILFGTMFCLGLSAGLRSGELRAVSRDQFVIHSLQDGSYLYGLIVDRAYDSTGQISSALKKGNDENLRHRAVILSDKTMRIVNLYLDASAVVDGPIFLFHGHPVSKELLNARWKVGLANAQIDMSGNRRMTVHALRYTYNTRMKALVSEQTLHEFIGHNSSEMTDHYDRPHMEERLLQLADQRGAVERFWG</sequence>
<dbReference type="PANTHER" id="PTHR30349">
    <property type="entry name" value="PHAGE INTEGRASE-RELATED"/>
    <property type="match status" value="1"/>
</dbReference>
<dbReference type="Gene3D" id="1.10.150.130">
    <property type="match status" value="1"/>
</dbReference>
<dbReference type="InterPro" id="IPR013762">
    <property type="entry name" value="Integrase-like_cat_sf"/>
</dbReference>
<dbReference type="AlphaFoldDB" id="A0A3P3XL67"/>
<dbReference type="Pfam" id="PF00589">
    <property type="entry name" value="Phage_integrase"/>
    <property type="match status" value="1"/>
</dbReference>
<dbReference type="InterPro" id="IPR050090">
    <property type="entry name" value="Tyrosine_recombinase_XerCD"/>
</dbReference>
<dbReference type="SUPFAM" id="SSF56349">
    <property type="entry name" value="DNA breaking-rejoining enzymes"/>
    <property type="match status" value="1"/>
</dbReference>
<dbReference type="PROSITE" id="PS51898">
    <property type="entry name" value="TYR_RECOMBINASE"/>
    <property type="match status" value="1"/>
</dbReference>
<gene>
    <name evidence="5" type="ORF">SPIROBIBN47_410032</name>
</gene>
<evidence type="ECO:0000259" key="4">
    <source>
        <dbReference type="PROSITE" id="PS51898"/>
    </source>
</evidence>
<accession>A0A3P3XL67</accession>
<evidence type="ECO:0000313" key="5">
    <source>
        <dbReference type="EMBL" id="SLM15317.1"/>
    </source>
</evidence>
<name>A0A3P3XL67_9SPIR</name>
<dbReference type="CDD" id="cd00397">
    <property type="entry name" value="DNA_BRE_C"/>
    <property type="match status" value="1"/>
</dbReference>
<evidence type="ECO:0000256" key="1">
    <source>
        <dbReference type="ARBA" id="ARBA00008857"/>
    </source>
</evidence>
<evidence type="ECO:0000256" key="2">
    <source>
        <dbReference type="ARBA" id="ARBA00023125"/>
    </source>
</evidence>
<dbReference type="InterPro" id="IPR002104">
    <property type="entry name" value="Integrase_catalytic"/>
</dbReference>
<dbReference type="Gene3D" id="1.10.443.10">
    <property type="entry name" value="Intergrase catalytic core"/>
    <property type="match status" value="1"/>
</dbReference>
<dbReference type="PANTHER" id="PTHR30349:SF41">
    <property type="entry name" value="INTEGRASE_RECOMBINASE PROTEIN MJ0367-RELATED"/>
    <property type="match status" value="1"/>
</dbReference>
<protein>
    <submittedName>
        <fullName evidence="5">Putative Integrase family protein</fullName>
    </submittedName>
</protein>
<dbReference type="GO" id="GO:0015074">
    <property type="term" value="P:DNA integration"/>
    <property type="evidence" value="ECO:0007669"/>
    <property type="project" value="InterPro"/>
</dbReference>
<dbReference type="GO" id="GO:0006310">
    <property type="term" value="P:DNA recombination"/>
    <property type="evidence" value="ECO:0007669"/>
    <property type="project" value="UniProtKB-KW"/>
</dbReference>